<accession>A0ABP8PCG0</accession>
<reference evidence="3" key="1">
    <citation type="journal article" date="2019" name="Int. J. Syst. Evol. Microbiol.">
        <title>The Global Catalogue of Microorganisms (GCM) 10K type strain sequencing project: providing services to taxonomists for standard genome sequencing and annotation.</title>
        <authorList>
            <consortium name="The Broad Institute Genomics Platform"/>
            <consortium name="The Broad Institute Genome Sequencing Center for Infectious Disease"/>
            <person name="Wu L."/>
            <person name="Ma J."/>
        </authorList>
    </citation>
    <scope>NUCLEOTIDE SEQUENCE [LARGE SCALE GENOMIC DNA]</scope>
    <source>
        <strain evidence="3">JCM 17839</strain>
    </source>
</reference>
<dbReference type="SUPFAM" id="SSF55447">
    <property type="entry name" value="CO dehydrogenase flavoprotein C-terminal domain-like"/>
    <property type="match status" value="1"/>
</dbReference>
<protein>
    <recommendedName>
        <fullName evidence="4">Asparagine synthase</fullName>
    </recommendedName>
</protein>
<keyword evidence="3" id="KW-1185">Reference proteome</keyword>
<dbReference type="InterPro" id="IPR036683">
    <property type="entry name" value="CO_DH_flav_C_dom_sf"/>
</dbReference>
<dbReference type="EMBL" id="BAABGP010000010">
    <property type="protein sequence ID" value="GAA4483942.1"/>
    <property type="molecule type" value="Genomic_DNA"/>
</dbReference>
<organism evidence="2 3">
    <name type="scientific">Microbacterium panaciterrae</name>
    <dbReference type="NCBI Taxonomy" id="985759"/>
    <lineage>
        <taxon>Bacteria</taxon>
        <taxon>Bacillati</taxon>
        <taxon>Actinomycetota</taxon>
        <taxon>Actinomycetes</taxon>
        <taxon>Micrococcales</taxon>
        <taxon>Microbacteriaceae</taxon>
        <taxon>Microbacterium</taxon>
    </lineage>
</organism>
<feature type="compositionally biased region" description="Basic and acidic residues" evidence="1">
    <location>
        <begin position="184"/>
        <end position="206"/>
    </location>
</feature>
<evidence type="ECO:0008006" key="4">
    <source>
        <dbReference type="Google" id="ProtNLM"/>
    </source>
</evidence>
<sequence length="206" mass="23004">MGKTADAVAEGVAIATSAARLVVKNHILVGTIAQGGSFDVAKYMNDAREALLDLVAESEEAAEMANSLRKRAHGRYSDPHGTHDYRDRDVRNLKRRAKQSAAVADRLREMAEDPETLRFLVEAARAAAWGDVAGNLQRRLRVEAMRPDEDPDYATMREARMQALRLVDLQGLASDQRARRKRQEKADKIAAKETAREDKRSARQPR</sequence>
<comment type="caution">
    <text evidence="2">The sequence shown here is derived from an EMBL/GenBank/DDBJ whole genome shotgun (WGS) entry which is preliminary data.</text>
</comment>
<evidence type="ECO:0000313" key="2">
    <source>
        <dbReference type="EMBL" id="GAA4483942.1"/>
    </source>
</evidence>
<name>A0ABP8PCG0_9MICO</name>
<evidence type="ECO:0000313" key="3">
    <source>
        <dbReference type="Proteomes" id="UP001500731"/>
    </source>
</evidence>
<dbReference type="Proteomes" id="UP001500731">
    <property type="component" value="Unassembled WGS sequence"/>
</dbReference>
<evidence type="ECO:0000256" key="1">
    <source>
        <dbReference type="SAM" id="MobiDB-lite"/>
    </source>
</evidence>
<proteinExistence type="predicted"/>
<feature type="region of interest" description="Disordered" evidence="1">
    <location>
        <begin position="169"/>
        <end position="206"/>
    </location>
</feature>
<gene>
    <name evidence="2" type="ORF">GCM10023171_16190</name>
</gene>
<dbReference type="Gene3D" id="3.30.390.50">
    <property type="entry name" value="CO dehydrogenase flavoprotein, C-terminal domain"/>
    <property type="match status" value="1"/>
</dbReference>
<dbReference type="RefSeq" id="WP_345185959.1">
    <property type="nucleotide sequence ID" value="NZ_BAABGP010000010.1"/>
</dbReference>